<comment type="caution">
    <text evidence="1">The sequence shown here is derived from an EMBL/GenBank/DDBJ whole genome shotgun (WGS) entry which is preliminary data.</text>
</comment>
<dbReference type="AlphaFoldDB" id="A0A923E7Y5"/>
<keyword evidence="2" id="KW-1185">Reference proteome</keyword>
<evidence type="ECO:0000313" key="2">
    <source>
        <dbReference type="Proteomes" id="UP000617426"/>
    </source>
</evidence>
<protein>
    <submittedName>
        <fullName evidence="1">Uncharacterized protein</fullName>
    </submittedName>
</protein>
<gene>
    <name evidence="1" type="ORF">HD592_002290</name>
</gene>
<dbReference type="EMBL" id="JACHMK010000001">
    <property type="protein sequence ID" value="MBB6335725.1"/>
    <property type="molecule type" value="Genomic_DNA"/>
</dbReference>
<name>A0A923E7Y5_9ACTO</name>
<proteinExistence type="predicted"/>
<reference evidence="1" key="1">
    <citation type="submission" date="2020-08" db="EMBL/GenBank/DDBJ databases">
        <title>Sequencing the genomes of 1000 actinobacteria strains.</title>
        <authorList>
            <person name="Klenk H.-P."/>
        </authorList>
    </citation>
    <scope>NUCLEOTIDE SEQUENCE</scope>
    <source>
        <strain evidence="1">DSM 10695</strain>
    </source>
</reference>
<organism evidence="1 2">
    <name type="scientific">Schaalia hyovaginalis</name>
    <dbReference type="NCBI Taxonomy" id="29316"/>
    <lineage>
        <taxon>Bacteria</taxon>
        <taxon>Bacillati</taxon>
        <taxon>Actinomycetota</taxon>
        <taxon>Actinomycetes</taxon>
        <taxon>Actinomycetales</taxon>
        <taxon>Actinomycetaceae</taxon>
        <taxon>Schaalia</taxon>
    </lineage>
</organism>
<sequence>MGVRKKGRAECGGARVACDGLEGEDAERVEGLIEVLGARAWDGCGVPDLVIAGPAPSGIEGAMRVEVGAGSGLRLPGDEELLAQVILASPAKADGTVPAGVIGVAHWDGGRCSAEVAQLLARTMRGVLVDMSGSGPLPALLRDPDAPGIRWADLSATENAFPADLPDHLVDAGDYRILTADGRGGARLGDPRQRPLLDAVVRSGRAAVVDCGLWGEGADGRLGAVEGLVLVGPADFEGAARAAFALALSPPSAPFVLVARGRGRSRLRSITRAPVLGWTRASRGGGRAILRALRRPGGELAGRGRRSG</sequence>
<evidence type="ECO:0000313" key="1">
    <source>
        <dbReference type="EMBL" id="MBB6335725.1"/>
    </source>
</evidence>
<dbReference type="RefSeq" id="WP_184454260.1">
    <property type="nucleotide sequence ID" value="NZ_JACHMK010000001.1"/>
</dbReference>
<dbReference type="Proteomes" id="UP000617426">
    <property type="component" value="Unassembled WGS sequence"/>
</dbReference>
<accession>A0A923E7Y5</accession>